<dbReference type="GO" id="GO:0003676">
    <property type="term" value="F:nucleic acid binding"/>
    <property type="evidence" value="ECO:0007669"/>
    <property type="project" value="InterPro"/>
</dbReference>
<dbReference type="InterPro" id="IPR001584">
    <property type="entry name" value="Integrase_cat-core"/>
</dbReference>
<dbReference type="Pfam" id="PF00665">
    <property type="entry name" value="rve"/>
    <property type="match status" value="1"/>
</dbReference>
<name>H3NQ42_9FIRM</name>
<organism evidence="2 3">
    <name type="scientific">Helcococcus kunzii ATCC 51366</name>
    <dbReference type="NCBI Taxonomy" id="883114"/>
    <lineage>
        <taxon>Bacteria</taxon>
        <taxon>Bacillati</taxon>
        <taxon>Bacillota</taxon>
        <taxon>Tissierellia</taxon>
        <taxon>Tissierellales</taxon>
        <taxon>Peptoniphilaceae</taxon>
        <taxon>Helcococcus</taxon>
    </lineage>
</organism>
<dbReference type="Gene3D" id="3.30.420.10">
    <property type="entry name" value="Ribonuclease H-like superfamily/Ribonuclease H"/>
    <property type="match status" value="1"/>
</dbReference>
<dbReference type="GO" id="GO:0015074">
    <property type="term" value="P:DNA integration"/>
    <property type="evidence" value="ECO:0007669"/>
    <property type="project" value="InterPro"/>
</dbReference>
<reference evidence="2 3" key="1">
    <citation type="submission" date="2012-01" db="EMBL/GenBank/DDBJ databases">
        <title>The Genome Sequence of Helcococcus kunzii ATCC 51366.</title>
        <authorList>
            <consortium name="The Broad Institute Genome Sequencing Platform"/>
            <person name="Earl A."/>
            <person name="Ward D."/>
            <person name="Feldgarden M."/>
            <person name="Gevers D."/>
            <person name="Huys G."/>
            <person name="Young S.K."/>
            <person name="Zeng Q."/>
            <person name="Gargeya S."/>
            <person name="Fitzgerald M."/>
            <person name="Haas B."/>
            <person name="Abouelleil A."/>
            <person name="Alvarado L."/>
            <person name="Arachchi H.M."/>
            <person name="Berlin A."/>
            <person name="Chapman S.B."/>
            <person name="Gearin G."/>
            <person name="Goldberg J."/>
            <person name="Griggs A."/>
            <person name="Gujja S."/>
            <person name="Hansen M."/>
            <person name="Heiman D."/>
            <person name="Howarth C."/>
            <person name="Larimer J."/>
            <person name="Lui A."/>
            <person name="MacDonald P.J.P."/>
            <person name="McCowen C."/>
            <person name="Montmayeur A."/>
            <person name="Murphy C."/>
            <person name="Neiman D."/>
            <person name="Pearson M."/>
            <person name="Priest M."/>
            <person name="Roberts A."/>
            <person name="Saif S."/>
            <person name="Shea T."/>
            <person name="Sisk P."/>
            <person name="Stolte C."/>
            <person name="Sykes S."/>
            <person name="Wortman J."/>
            <person name="Nusbaum C."/>
            <person name="Birren B."/>
        </authorList>
    </citation>
    <scope>NUCLEOTIDE SEQUENCE [LARGE SCALE GENOMIC DNA]</scope>
    <source>
        <strain evidence="2 3">ATCC 51366</strain>
    </source>
</reference>
<dbReference type="PROSITE" id="PS50994">
    <property type="entry name" value="INTEGRASE"/>
    <property type="match status" value="1"/>
</dbReference>
<sequence>MKKKVWLTDVTEFRLDGKEDKLYLSPILDVFNGEIISYSISKKTNIQFTNKALDEALNKFEILEDLVIHSDQGFHYQHNSWIEKRKNRGIKQSMSRKVNCLDNSPMENFFGLLKQEMFYGEKFKSYQHLKIEIEEYIRWYNIDRIKEKLNGLSPVKYRLQSA</sequence>
<dbReference type="PATRIC" id="fig|883114.3.peg.1448"/>
<dbReference type="Proteomes" id="UP000004191">
    <property type="component" value="Unassembled WGS sequence"/>
</dbReference>
<dbReference type="Pfam" id="PF13333">
    <property type="entry name" value="rve_2"/>
    <property type="match status" value="1"/>
</dbReference>
<evidence type="ECO:0000313" key="2">
    <source>
        <dbReference type="EMBL" id="EHR32522.1"/>
    </source>
</evidence>
<dbReference type="NCBIfam" id="NF033516">
    <property type="entry name" value="transpos_IS3"/>
    <property type="match status" value="1"/>
</dbReference>
<dbReference type="eggNOG" id="COG2801">
    <property type="taxonomic scope" value="Bacteria"/>
</dbReference>
<dbReference type="InterPro" id="IPR036397">
    <property type="entry name" value="RNaseH_sf"/>
</dbReference>
<dbReference type="STRING" id="883114.HMPREF9709_01453"/>
<dbReference type="InterPro" id="IPR048020">
    <property type="entry name" value="Transpos_IS3"/>
</dbReference>
<evidence type="ECO:0000259" key="1">
    <source>
        <dbReference type="PROSITE" id="PS50994"/>
    </source>
</evidence>
<dbReference type="EMBL" id="AGEI01000028">
    <property type="protein sequence ID" value="EHR32522.1"/>
    <property type="molecule type" value="Genomic_DNA"/>
</dbReference>
<protein>
    <recommendedName>
        <fullName evidence="1">Integrase catalytic domain-containing protein</fullName>
    </recommendedName>
</protein>
<evidence type="ECO:0000313" key="3">
    <source>
        <dbReference type="Proteomes" id="UP000004191"/>
    </source>
</evidence>
<keyword evidence="3" id="KW-1185">Reference proteome</keyword>
<proteinExistence type="predicted"/>
<dbReference type="SUPFAM" id="SSF53098">
    <property type="entry name" value="Ribonuclease H-like"/>
    <property type="match status" value="1"/>
</dbReference>
<dbReference type="PANTHER" id="PTHR46889:SF4">
    <property type="entry name" value="TRANSPOSASE INSO FOR INSERTION SEQUENCE ELEMENT IS911B-RELATED"/>
    <property type="match status" value="1"/>
</dbReference>
<feature type="domain" description="Integrase catalytic" evidence="1">
    <location>
        <begin position="1"/>
        <end position="162"/>
    </location>
</feature>
<dbReference type="AlphaFoldDB" id="H3NQ42"/>
<dbReference type="InterPro" id="IPR050900">
    <property type="entry name" value="Transposase_IS3/IS150/IS904"/>
</dbReference>
<dbReference type="HOGENOM" id="CLU_027402_41_1_9"/>
<accession>H3NQ42</accession>
<dbReference type="InterPro" id="IPR012337">
    <property type="entry name" value="RNaseH-like_sf"/>
</dbReference>
<comment type="caution">
    <text evidence="2">The sequence shown here is derived from an EMBL/GenBank/DDBJ whole genome shotgun (WGS) entry which is preliminary data.</text>
</comment>
<gene>
    <name evidence="2" type="ORF">HMPREF9709_01453</name>
</gene>
<dbReference type="PANTHER" id="PTHR46889">
    <property type="entry name" value="TRANSPOSASE INSF FOR INSERTION SEQUENCE IS3B-RELATED"/>
    <property type="match status" value="1"/>
</dbReference>